<feature type="signal peptide" evidence="1">
    <location>
        <begin position="1"/>
        <end position="19"/>
    </location>
</feature>
<dbReference type="AlphaFoldDB" id="A0A4R5MK81"/>
<protein>
    <recommendedName>
        <fullName evidence="4">Toxin-antitoxin system YwqK family antitoxin</fullName>
    </recommendedName>
</protein>
<dbReference type="EMBL" id="SJCY01000009">
    <property type="protein sequence ID" value="TDG35605.1"/>
    <property type="molecule type" value="Genomic_DNA"/>
</dbReference>
<accession>A0A4R5MK81</accession>
<dbReference type="Proteomes" id="UP000295668">
    <property type="component" value="Unassembled WGS sequence"/>
</dbReference>
<keyword evidence="1" id="KW-0732">Signal</keyword>
<dbReference type="Gene3D" id="3.90.930.1">
    <property type="match status" value="1"/>
</dbReference>
<proteinExistence type="predicted"/>
<dbReference type="RefSeq" id="WP_133263215.1">
    <property type="nucleotide sequence ID" value="NZ_SJCY01000009.1"/>
</dbReference>
<evidence type="ECO:0000313" key="3">
    <source>
        <dbReference type="Proteomes" id="UP000295668"/>
    </source>
</evidence>
<comment type="caution">
    <text evidence="2">The sequence shown here is derived from an EMBL/GenBank/DDBJ whole genome shotgun (WGS) entry which is preliminary data.</text>
</comment>
<evidence type="ECO:0000256" key="1">
    <source>
        <dbReference type="SAM" id="SignalP"/>
    </source>
</evidence>
<keyword evidence="3" id="KW-1185">Reference proteome</keyword>
<dbReference type="OrthoDB" id="9785122at2"/>
<evidence type="ECO:0008006" key="4">
    <source>
        <dbReference type="Google" id="ProtNLM"/>
    </source>
</evidence>
<sequence length="345" mass="40708">MKITLLLPLLFCIPTLLSAQEKFVKIDLKDTEYLYLAEKAFLKKTGKPLAGNYEIKLNRYQTEKSSFIDGLKEGESKTFRNNKLTETGFYKKDLREGEWKSYWEDGRLWKVTPYKNGLREGLEKVYSGNKLTETINYKLNHQDGLTTKFRLNGQLESQETFLKDKLIDTSYYYRYGEVLERKCFNGADTSFCINYNRATDVKVLDTIFFNKDKKPVVLKAYKNDTLKLKMSIDYHAVIKDVIDKKVTKVEVYEDGKLHITYYFEKKYGDNYSADEQVRSLLRYKLYYYTKPERSVLTVTSPDRDNYDKTTFYLKYPDATHLTRVEYNSESSGDQLAGWYHRDLNN</sequence>
<evidence type="ECO:0000313" key="2">
    <source>
        <dbReference type="EMBL" id="TDG35605.1"/>
    </source>
</evidence>
<name>A0A4R5MK81_9SPHI</name>
<dbReference type="SUPFAM" id="SSF82185">
    <property type="entry name" value="Histone H3 K4-specific methyltransferase SET7/9 N-terminal domain"/>
    <property type="match status" value="1"/>
</dbReference>
<reference evidence="2 3" key="1">
    <citation type="submission" date="2019-02" db="EMBL/GenBank/DDBJ databases">
        <title>Pedobacter sp. nov., a novel speices isolated from soil of pinguins habitat in Antarcitica.</title>
        <authorList>
            <person name="He R.-H."/>
        </authorList>
    </citation>
    <scope>NUCLEOTIDE SEQUENCE [LARGE SCALE GENOMIC DNA]</scope>
    <source>
        <strain evidence="2 3">E01020</strain>
    </source>
</reference>
<feature type="chain" id="PRO_5020852610" description="Toxin-antitoxin system YwqK family antitoxin" evidence="1">
    <location>
        <begin position="20"/>
        <end position="345"/>
    </location>
</feature>
<organism evidence="2 3">
    <name type="scientific">Pedobacter changchengzhani</name>
    <dbReference type="NCBI Taxonomy" id="2529274"/>
    <lineage>
        <taxon>Bacteria</taxon>
        <taxon>Pseudomonadati</taxon>
        <taxon>Bacteroidota</taxon>
        <taxon>Sphingobacteriia</taxon>
        <taxon>Sphingobacteriales</taxon>
        <taxon>Sphingobacteriaceae</taxon>
        <taxon>Pedobacter</taxon>
    </lineage>
</organism>
<gene>
    <name evidence="2" type="ORF">EZJ43_13375</name>
</gene>